<sequence length="175" mass="20179">MLRPAEERDVQAMREWRNQAANREVSINQHVITPDEHRAWWERVLVDPSRRVLVFEYDGRALGIVNFFDIDERSAQWGFFLDNETTTAEGTAMLAWMAVMREATNYAFDELGVDVLGGEVLTHNEAVRLMNRRFRFTEGEPETREVDGRTITVIPISLRREDRRGQGARAAGALD</sequence>
<dbReference type="InterPro" id="IPR000182">
    <property type="entry name" value="GNAT_dom"/>
</dbReference>
<dbReference type="GO" id="GO:0016746">
    <property type="term" value="F:acyltransferase activity"/>
    <property type="evidence" value="ECO:0007669"/>
    <property type="project" value="UniProtKB-KW"/>
</dbReference>
<keyword evidence="2" id="KW-0012">Acyltransferase</keyword>
<keyword evidence="3" id="KW-1185">Reference proteome</keyword>
<keyword evidence="2" id="KW-0808">Transferase</keyword>
<organism evidence="2 3">
    <name type="scientific">Actinokineospora guangxiensis</name>
    <dbReference type="NCBI Taxonomy" id="1490288"/>
    <lineage>
        <taxon>Bacteria</taxon>
        <taxon>Bacillati</taxon>
        <taxon>Actinomycetota</taxon>
        <taxon>Actinomycetes</taxon>
        <taxon>Pseudonocardiales</taxon>
        <taxon>Pseudonocardiaceae</taxon>
        <taxon>Actinokineospora</taxon>
    </lineage>
</organism>
<reference evidence="3" key="1">
    <citation type="journal article" date="2019" name="Int. J. Syst. Evol. Microbiol.">
        <title>The Global Catalogue of Microorganisms (GCM) 10K type strain sequencing project: providing services to taxonomists for standard genome sequencing and annotation.</title>
        <authorList>
            <consortium name="The Broad Institute Genomics Platform"/>
            <consortium name="The Broad Institute Genome Sequencing Center for Infectious Disease"/>
            <person name="Wu L."/>
            <person name="Ma J."/>
        </authorList>
    </citation>
    <scope>NUCLEOTIDE SEQUENCE [LARGE SCALE GENOMIC DNA]</scope>
    <source>
        <strain evidence="3">CCUG 59778</strain>
    </source>
</reference>
<dbReference type="EC" id="2.3.1.-" evidence="2"/>
<accession>A0ABW0ES89</accession>
<name>A0ABW0ES89_9PSEU</name>
<proteinExistence type="predicted"/>
<evidence type="ECO:0000313" key="2">
    <source>
        <dbReference type="EMBL" id="MFC5290288.1"/>
    </source>
</evidence>
<gene>
    <name evidence="2" type="ORF">ACFPM7_24815</name>
</gene>
<dbReference type="Pfam" id="PF13302">
    <property type="entry name" value="Acetyltransf_3"/>
    <property type="match status" value="1"/>
</dbReference>
<evidence type="ECO:0000313" key="3">
    <source>
        <dbReference type="Proteomes" id="UP001596157"/>
    </source>
</evidence>
<evidence type="ECO:0000259" key="1">
    <source>
        <dbReference type="PROSITE" id="PS51186"/>
    </source>
</evidence>
<dbReference type="EMBL" id="JBHSKF010000015">
    <property type="protein sequence ID" value="MFC5290288.1"/>
    <property type="molecule type" value="Genomic_DNA"/>
</dbReference>
<dbReference type="Proteomes" id="UP001596157">
    <property type="component" value="Unassembled WGS sequence"/>
</dbReference>
<dbReference type="SUPFAM" id="SSF55729">
    <property type="entry name" value="Acyl-CoA N-acyltransferases (Nat)"/>
    <property type="match status" value="1"/>
</dbReference>
<protein>
    <submittedName>
        <fullName evidence="2">GNAT family N-acetyltransferase</fullName>
        <ecNumber evidence="2">2.3.1.-</ecNumber>
    </submittedName>
</protein>
<dbReference type="InterPro" id="IPR016181">
    <property type="entry name" value="Acyl_CoA_acyltransferase"/>
</dbReference>
<dbReference type="PROSITE" id="PS51186">
    <property type="entry name" value="GNAT"/>
    <property type="match status" value="1"/>
</dbReference>
<feature type="domain" description="N-acetyltransferase" evidence="1">
    <location>
        <begin position="1"/>
        <end position="161"/>
    </location>
</feature>
<comment type="caution">
    <text evidence="2">The sequence shown here is derived from an EMBL/GenBank/DDBJ whole genome shotgun (WGS) entry which is preliminary data.</text>
</comment>
<dbReference type="Gene3D" id="3.40.630.30">
    <property type="match status" value="1"/>
</dbReference>
<dbReference type="RefSeq" id="WP_378250173.1">
    <property type="nucleotide sequence ID" value="NZ_JBHSKF010000015.1"/>
</dbReference>